<dbReference type="SUPFAM" id="SSF51445">
    <property type="entry name" value="(Trans)glycosidases"/>
    <property type="match status" value="1"/>
</dbReference>
<dbReference type="AlphaFoldDB" id="D0LW32"/>
<gene>
    <name evidence="1" type="ordered locus">Hoch_3462</name>
</gene>
<evidence type="ECO:0000313" key="1">
    <source>
        <dbReference type="EMBL" id="ACY15964.1"/>
    </source>
</evidence>
<dbReference type="Pfam" id="PF22612">
    <property type="entry name" value="GH113"/>
    <property type="match status" value="1"/>
</dbReference>
<dbReference type="eggNOG" id="COG2357">
    <property type="taxonomic scope" value="Bacteria"/>
</dbReference>
<dbReference type="OrthoDB" id="9803927at2"/>
<dbReference type="HOGENOM" id="CLU_074032_0_0_7"/>
<dbReference type="CDD" id="cd19608">
    <property type="entry name" value="GH113_mannanase-like"/>
    <property type="match status" value="1"/>
</dbReference>
<accession>D0LW32</accession>
<dbReference type="InterPro" id="IPR055151">
    <property type="entry name" value="GH113"/>
</dbReference>
<evidence type="ECO:0000313" key="2">
    <source>
        <dbReference type="Proteomes" id="UP000001880"/>
    </source>
</evidence>
<organism evidence="1 2">
    <name type="scientific">Haliangium ochraceum (strain DSM 14365 / JCM 11303 / SMP-2)</name>
    <dbReference type="NCBI Taxonomy" id="502025"/>
    <lineage>
        <taxon>Bacteria</taxon>
        <taxon>Pseudomonadati</taxon>
        <taxon>Myxococcota</taxon>
        <taxon>Polyangia</taxon>
        <taxon>Haliangiales</taxon>
        <taxon>Kofleriaceae</taxon>
        <taxon>Haliangium</taxon>
    </lineage>
</organism>
<dbReference type="Gene3D" id="3.20.20.80">
    <property type="entry name" value="Glycosidases"/>
    <property type="match status" value="1"/>
</dbReference>
<proteinExistence type="predicted"/>
<sequence length="304" mass="33227">MALGLWGDGGGAPTRFRVAVDEIATLGASHVALVVTWSQPDVRANALRAGSRTMDDATVRATIAHARARGLEVLLFPIITLDQTGPGEWRGTLAPADPAAWWASYERFILHYAAMAADTGAEALLIGSELGTTEAWRGRWYHLISRVERRYAGALLYSANWDHYTQVSFWPRVAAVGINGYFGLASAAGASEAEMRRAWQRARAELEGFARARGKPLWITEVGYVSVRGAAAQPWDYQRAGPVDIEEQRRAYAAFTSAWTGSEVLGGVFFWIWDGAGGARDRGYTPRAKPAEAVLRRWFAGAAR</sequence>
<evidence type="ECO:0008006" key="3">
    <source>
        <dbReference type="Google" id="ProtNLM"/>
    </source>
</evidence>
<dbReference type="EMBL" id="CP001804">
    <property type="protein sequence ID" value="ACY15964.1"/>
    <property type="molecule type" value="Genomic_DNA"/>
</dbReference>
<keyword evidence="2" id="KW-1185">Reference proteome</keyword>
<dbReference type="CAZy" id="GH113">
    <property type="family name" value="Glycoside Hydrolase Family 113"/>
</dbReference>
<dbReference type="InterPro" id="IPR017853">
    <property type="entry name" value="GH"/>
</dbReference>
<reference evidence="1 2" key="1">
    <citation type="journal article" date="2010" name="Stand. Genomic Sci.">
        <title>Complete genome sequence of Haliangium ochraceum type strain (SMP-2).</title>
        <authorList>
            <consortium name="US DOE Joint Genome Institute (JGI-PGF)"/>
            <person name="Ivanova N."/>
            <person name="Daum C."/>
            <person name="Lang E."/>
            <person name="Abt B."/>
            <person name="Kopitz M."/>
            <person name="Saunders E."/>
            <person name="Lapidus A."/>
            <person name="Lucas S."/>
            <person name="Glavina Del Rio T."/>
            <person name="Nolan M."/>
            <person name="Tice H."/>
            <person name="Copeland A."/>
            <person name="Cheng J.F."/>
            <person name="Chen F."/>
            <person name="Bruce D."/>
            <person name="Goodwin L."/>
            <person name="Pitluck S."/>
            <person name="Mavromatis K."/>
            <person name="Pati A."/>
            <person name="Mikhailova N."/>
            <person name="Chen A."/>
            <person name="Palaniappan K."/>
            <person name="Land M."/>
            <person name="Hauser L."/>
            <person name="Chang Y.J."/>
            <person name="Jeffries C.D."/>
            <person name="Detter J.C."/>
            <person name="Brettin T."/>
            <person name="Rohde M."/>
            <person name="Goker M."/>
            <person name="Bristow J."/>
            <person name="Markowitz V."/>
            <person name="Eisen J.A."/>
            <person name="Hugenholtz P."/>
            <person name="Kyrpides N.C."/>
            <person name="Klenk H.P."/>
        </authorList>
    </citation>
    <scope>NUCLEOTIDE SEQUENCE [LARGE SCALE GENOMIC DNA]</scope>
    <source>
        <strain evidence="2">DSM 14365 / CIP 107738 / JCM 11303 / AJ 13395 / SMP-2</strain>
    </source>
</reference>
<dbReference type="Proteomes" id="UP000001880">
    <property type="component" value="Chromosome"/>
</dbReference>
<protein>
    <recommendedName>
        <fullName evidence="3">GTA TIM-barrel-like domain-containing protein</fullName>
    </recommendedName>
</protein>
<dbReference type="KEGG" id="hoh:Hoch_3462"/>
<dbReference type="STRING" id="502025.Hoch_3462"/>
<name>D0LW32_HALO1</name>
<dbReference type="RefSeq" id="WP_012828563.1">
    <property type="nucleotide sequence ID" value="NC_013440.1"/>
</dbReference>